<dbReference type="PANTHER" id="PTHR37299:SF1">
    <property type="entry name" value="STAGE 0 SPORULATION PROTEIN A HOMOLOG"/>
    <property type="match status" value="1"/>
</dbReference>
<evidence type="ECO:0000313" key="3">
    <source>
        <dbReference type="Proteomes" id="UP000195326"/>
    </source>
</evidence>
<dbReference type="Proteomes" id="UP000195326">
    <property type="component" value="Unassembled WGS sequence"/>
</dbReference>
<evidence type="ECO:0000259" key="1">
    <source>
        <dbReference type="PROSITE" id="PS50930"/>
    </source>
</evidence>
<dbReference type="Pfam" id="PF04397">
    <property type="entry name" value="LytTR"/>
    <property type="match status" value="1"/>
</dbReference>
<dbReference type="AlphaFoldDB" id="A0A1Y4LQM3"/>
<dbReference type="GO" id="GO:0000156">
    <property type="term" value="F:phosphorelay response regulator activity"/>
    <property type="evidence" value="ECO:0007669"/>
    <property type="project" value="InterPro"/>
</dbReference>
<dbReference type="InterPro" id="IPR007492">
    <property type="entry name" value="LytTR_DNA-bd_dom"/>
</dbReference>
<dbReference type="PANTHER" id="PTHR37299">
    <property type="entry name" value="TRANSCRIPTIONAL REGULATOR-RELATED"/>
    <property type="match status" value="1"/>
</dbReference>
<dbReference type="EMBL" id="NFKL01000007">
    <property type="protein sequence ID" value="OUP58984.1"/>
    <property type="molecule type" value="Genomic_DNA"/>
</dbReference>
<comment type="caution">
    <text evidence="2">The sequence shown here is derived from an EMBL/GenBank/DDBJ whole genome shotgun (WGS) entry which is preliminary data.</text>
</comment>
<sequence length="149" mass="17271">MYFMKGLNATMQQKGGDIMSCFIQNSVSKVQNTSDASPTEYLIYQDRTDLFRIPIQSILYLESQNYMVNLHTPTAVYSIRITLKELENILVTKGFFRIHMSYLVNLEHIVHAGVTDVELDNGEQLKISRNRKAAFQQALYAFIDKYQYI</sequence>
<dbReference type="PROSITE" id="PS50930">
    <property type="entry name" value="HTH_LYTTR"/>
    <property type="match status" value="1"/>
</dbReference>
<feature type="domain" description="HTH LytTR-type" evidence="1">
    <location>
        <begin position="42"/>
        <end position="141"/>
    </location>
</feature>
<dbReference type="SMART" id="SM00850">
    <property type="entry name" value="LytTR"/>
    <property type="match status" value="1"/>
</dbReference>
<dbReference type="InterPro" id="IPR046947">
    <property type="entry name" value="LytR-like"/>
</dbReference>
<dbReference type="Gene3D" id="2.40.50.1020">
    <property type="entry name" value="LytTr DNA-binding domain"/>
    <property type="match status" value="1"/>
</dbReference>
<accession>A0A1Y4LQM3</accession>
<dbReference type="GO" id="GO:0003677">
    <property type="term" value="F:DNA binding"/>
    <property type="evidence" value="ECO:0007669"/>
    <property type="project" value="InterPro"/>
</dbReference>
<proteinExistence type="predicted"/>
<name>A0A1Y4LQM3_9FIRM</name>
<evidence type="ECO:0000313" key="2">
    <source>
        <dbReference type="EMBL" id="OUP58984.1"/>
    </source>
</evidence>
<gene>
    <name evidence="2" type="ORF">B5F15_05815</name>
</gene>
<organism evidence="2 3">
    <name type="scientific">Butyricicoccus pullicaecorum</name>
    <dbReference type="NCBI Taxonomy" id="501571"/>
    <lineage>
        <taxon>Bacteria</taxon>
        <taxon>Bacillati</taxon>
        <taxon>Bacillota</taxon>
        <taxon>Clostridia</taxon>
        <taxon>Eubacteriales</taxon>
        <taxon>Butyricicoccaceae</taxon>
        <taxon>Butyricicoccus</taxon>
    </lineage>
</organism>
<protein>
    <recommendedName>
        <fullName evidence="1">HTH LytTR-type domain-containing protein</fullName>
    </recommendedName>
</protein>
<reference evidence="3" key="1">
    <citation type="submission" date="2017-04" db="EMBL/GenBank/DDBJ databases">
        <title>Function of individual gut microbiota members based on whole genome sequencing of pure cultures obtained from chicken caecum.</title>
        <authorList>
            <person name="Medvecky M."/>
            <person name="Cejkova D."/>
            <person name="Polansky O."/>
            <person name="Karasova D."/>
            <person name="Kubasova T."/>
            <person name="Cizek A."/>
            <person name="Rychlik I."/>
        </authorList>
    </citation>
    <scope>NUCLEOTIDE SEQUENCE [LARGE SCALE GENOMIC DNA]</scope>
    <source>
        <strain evidence="3">An179</strain>
    </source>
</reference>